<reference evidence="2" key="2">
    <citation type="journal article" date="2024" name="Plant">
        <title>Genomic evolution and insights into agronomic trait innovations of Sesamum species.</title>
        <authorList>
            <person name="Miao H."/>
            <person name="Wang L."/>
            <person name="Qu L."/>
            <person name="Liu H."/>
            <person name="Sun Y."/>
            <person name="Le M."/>
            <person name="Wang Q."/>
            <person name="Wei S."/>
            <person name="Zheng Y."/>
            <person name="Lin W."/>
            <person name="Duan Y."/>
            <person name="Cao H."/>
            <person name="Xiong S."/>
            <person name="Wang X."/>
            <person name="Wei L."/>
            <person name="Li C."/>
            <person name="Ma Q."/>
            <person name="Ju M."/>
            <person name="Zhao R."/>
            <person name="Li G."/>
            <person name="Mu C."/>
            <person name="Tian Q."/>
            <person name="Mei H."/>
            <person name="Zhang T."/>
            <person name="Gao T."/>
            <person name="Zhang H."/>
        </authorList>
    </citation>
    <scope>NUCLEOTIDE SEQUENCE</scope>
    <source>
        <strain evidence="2">G01</strain>
    </source>
</reference>
<protein>
    <submittedName>
        <fullName evidence="2">Transcription factor</fullName>
    </submittedName>
</protein>
<feature type="region of interest" description="Disordered" evidence="1">
    <location>
        <begin position="253"/>
        <end position="278"/>
    </location>
</feature>
<evidence type="ECO:0000256" key="1">
    <source>
        <dbReference type="SAM" id="MobiDB-lite"/>
    </source>
</evidence>
<dbReference type="EMBL" id="JACGWK010000007">
    <property type="protein sequence ID" value="KAL0343863.1"/>
    <property type="molecule type" value="Genomic_DNA"/>
</dbReference>
<feature type="compositionally biased region" description="Basic and acidic residues" evidence="1">
    <location>
        <begin position="1"/>
        <end position="12"/>
    </location>
</feature>
<sequence>MGIDPVTHKPKNDTLVSSDGQSKNAANLSHMAQWESARLEAEARLVRQSKLRPGSSTSYQVVVCDSVSLLRFENKASVFIQSLASKVNNLQKILRCIDSELRIRLQFKLRPEVSRAVSMSRRAEGLERRRVGKANEAAGVSAVGIGGDLESPTSTLSSAAGVGESSTAFVELVRNSSGTCDAGGTMKDESEGEWKNLSEYRDGIGISTPFPSELQESTFPSAWEPESMRGNSTEHVPCGNFVEKFTDLLLSTSSGDRRFSDDGGESDNGSGSGGGSDYYEDNKNYWNSILNLVNSSPSDSPIF</sequence>
<feature type="region of interest" description="Disordered" evidence="1">
    <location>
        <begin position="1"/>
        <end position="22"/>
    </location>
</feature>
<reference evidence="2" key="1">
    <citation type="submission" date="2020-06" db="EMBL/GenBank/DDBJ databases">
        <authorList>
            <person name="Li T."/>
            <person name="Hu X."/>
            <person name="Zhang T."/>
            <person name="Song X."/>
            <person name="Zhang H."/>
            <person name="Dai N."/>
            <person name="Sheng W."/>
            <person name="Hou X."/>
            <person name="Wei L."/>
        </authorList>
    </citation>
    <scope>NUCLEOTIDE SEQUENCE</scope>
    <source>
        <strain evidence="2">G01</strain>
        <tissue evidence="2">Leaf</tissue>
    </source>
</reference>
<dbReference type="AlphaFoldDB" id="A0AAW2NKT0"/>
<organism evidence="2">
    <name type="scientific">Sesamum angustifolium</name>
    <dbReference type="NCBI Taxonomy" id="2727405"/>
    <lineage>
        <taxon>Eukaryota</taxon>
        <taxon>Viridiplantae</taxon>
        <taxon>Streptophyta</taxon>
        <taxon>Embryophyta</taxon>
        <taxon>Tracheophyta</taxon>
        <taxon>Spermatophyta</taxon>
        <taxon>Magnoliopsida</taxon>
        <taxon>eudicotyledons</taxon>
        <taxon>Gunneridae</taxon>
        <taxon>Pentapetalae</taxon>
        <taxon>asterids</taxon>
        <taxon>lamiids</taxon>
        <taxon>Lamiales</taxon>
        <taxon>Pedaliaceae</taxon>
        <taxon>Sesamum</taxon>
    </lineage>
</organism>
<evidence type="ECO:0000313" key="2">
    <source>
        <dbReference type="EMBL" id="KAL0343863.1"/>
    </source>
</evidence>
<gene>
    <name evidence="2" type="ORF">Sangu_1273700</name>
</gene>
<comment type="caution">
    <text evidence="2">The sequence shown here is derived from an EMBL/GenBank/DDBJ whole genome shotgun (WGS) entry which is preliminary data.</text>
</comment>
<accession>A0AAW2NKT0</accession>
<proteinExistence type="predicted"/>
<name>A0AAW2NKT0_9LAMI</name>